<dbReference type="InterPro" id="IPR036291">
    <property type="entry name" value="NAD(P)-bd_dom_sf"/>
</dbReference>
<dbReference type="KEGG" id="pbor:BSF38_02611"/>
<dbReference type="Gene3D" id="3.40.50.720">
    <property type="entry name" value="NAD(P)-binding Rossmann-like Domain"/>
    <property type="match status" value="1"/>
</dbReference>
<dbReference type="EMBL" id="CP019082">
    <property type="protein sequence ID" value="APW61107.1"/>
    <property type="molecule type" value="Genomic_DNA"/>
</dbReference>
<dbReference type="RefSeq" id="WP_076346216.1">
    <property type="nucleotide sequence ID" value="NZ_CP019082.1"/>
</dbReference>
<keyword evidence="4" id="KW-0012">Acyltransferase</keyword>
<dbReference type="InterPro" id="IPR013154">
    <property type="entry name" value="ADH-like_N"/>
</dbReference>
<dbReference type="PANTHER" id="PTHR48106:SF18">
    <property type="entry name" value="QUINONE OXIDOREDUCTASE PIG3"/>
    <property type="match status" value="1"/>
</dbReference>
<dbReference type="SUPFAM" id="SSF50129">
    <property type="entry name" value="GroES-like"/>
    <property type="match status" value="1"/>
</dbReference>
<dbReference type="InterPro" id="IPR020843">
    <property type="entry name" value="ER"/>
</dbReference>
<dbReference type="InterPro" id="IPR011032">
    <property type="entry name" value="GroES-like_sf"/>
</dbReference>
<keyword evidence="5" id="KW-1185">Reference proteome</keyword>
<evidence type="ECO:0000259" key="3">
    <source>
        <dbReference type="SMART" id="SM00829"/>
    </source>
</evidence>
<dbReference type="GO" id="GO:0004315">
    <property type="term" value="F:3-oxoacyl-[acyl-carrier-protein] synthase activity"/>
    <property type="evidence" value="ECO:0007669"/>
    <property type="project" value="UniProtKB-EC"/>
</dbReference>
<dbReference type="GO" id="GO:0016651">
    <property type="term" value="F:oxidoreductase activity, acting on NAD(P)H"/>
    <property type="evidence" value="ECO:0007669"/>
    <property type="project" value="TreeGrafter"/>
</dbReference>
<dbReference type="STRING" id="1387353.BSF38_02611"/>
<dbReference type="NCBIfam" id="TIGR02824">
    <property type="entry name" value="quinone_pig3"/>
    <property type="match status" value="1"/>
</dbReference>
<evidence type="ECO:0000256" key="2">
    <source>
        <dbReference type="ARBA" id="ARBA00023002"/>
    </source>
</evidence>
<dbReference type="Gene3D" id="3.90.180.10">
    <property type="entry name" value="Medium-chain alcohol dehydrogenases, catalytic domain"/>
    <property type="match status" value="1"/>
</dbReference>
<dbReference type="InterPro" id="IPR013149">
    <property type="entry name" value="ADH-like_C"/>
</dbReference>
<evidence type="ECO:0000256" key="1">
    <source>
        <dbReference type="ARBA" id="ARBA00022857"/>
    </source>
</evidence>
<feature type="domain" description="Enoyl reductase (ER)" evidence="3">
    <location>
        <begin position="10"/>
        <end position="325"/>
    </location>
</feature>
<reference evidence="5" key="1">
    <citation type="submission" date="2016-12" db="EMBL/GenBank/DDBJ databases">
        <title>Comparative genomics of four Isosphaeraceae planctomycetes: a common pool of plasmids and glycoside hydrolase genes.</title>
        <authorList>
            <person name="Ivanova A."/>
        </authorList>
    </citation>
    <scope>NUCLEOTIDE SEQUENCE [LARGE SCALE GENOMIC DNA]</scope>
    <source>
        <strain evidence="5">PX4</strain>
    </source>
</reference>
<dbReference type="AlphaFoldDB" id="A0A1U7CQ99"/>
<evidence type="ECO:0000313" key="5">
    <source>
        <dbReference type="Proteomes" id="UP000186309"/>
    </source>
</evidence>
<name>A0A1U7CQ99_9BACT</name>
<proteinExistence type="predicted"/>
<evidence type="ECO:0000313" key="4">
    <source>
        <dbReference type="EMBL" id="APW61107.1"/>
    </source>
</evidence>
<protein>
    <submittedName>
        <fullName evidence="4">Phthiocerol synthesis polyketide synthase type I PpsC</fullName>
        <ecNumber evidence="4">2.3.1.41</ecNumber>
    </submittedName>
</protein>
<keyword evidence="4" id="KW-0808">Transferase</keyword>
<dbReference type="SMART" id="SM00829">
    <property type="entry name" value="PKS_ER"/>
    <property type="match status" value="1"/>
</dbReference>
<dbReference type="EC" id="2.3.1.41" evidence="4"/>
<dbReference type="Pfam" id="PF08240">
    <property type="entry name" value="ADH_N"/>
    <property type="match status" value="1"/>
</dbReference>
<sequence>MKAVVITGQGGPGVLEVREVPTPEAGGDLIRVRVRACGVNRADLLQARGHYPAPPGVPVDIPGLEFAGEVEAVGPAVAGQVKVGDRVFGIVAGGAQAEFLVTHPRMVVAIPSNLDFEAAAAVPEVFITAHDALTTQGRLAPGERVLIHAAGSGVGTAAVQIARAMGCTVLGTSRTAEKLERARALGLDVAIVNADGAFADAVNEQTQGKGVEVVLDLIGGQALAGNLAVLAKRGRLVVVGLLSGSKAEIDLGVLLGKRIMVVGTTLRGRPLEEKIAAVRLFEAQVVPWLERGVVKPVVDSVFALEDVRDAYSRMASNEGFGKVILRL</sequence>
<dbReference type="InterPro" id="IPR014189">
    <property type="entry name" value="Quinone_OxRdtase_PIG3"/>
</dbReference>
<gene>
    <name evidence="4" type="primary">ppsC</name>
    <name evidence="4" type="ORF">BSF38_02611</name>
</gene>
<organism evidence="4 5">
    <name type="scientific">Paludisphaera borealis</name>
    <dbReference type="NCBI Taxonomy" id="1387353"/>
    <lineage>
        <taxon>Bacteria</taxon>
        <taxon>Pseudomonadati</taxon>
        <taxon>Planctomycetota</taxon>
        <taxon>Planctomycetia</taxon>
        <taxon>Isosphaerales</taxon>
        <taxon>Isosphaeraceae</taxon>
        <taxon>Paludisphaera</taxon>
    </lineage>
</organism>
<accession>A0A1U7CQ99</accession>
<dbReference type="PANTHER" id="PTHR48106">
    <property type="entry name" value="QUINONE OXIDOREDUCTASE PIG3-RELATED"/>
    <property type="match status" value="1"/>
</dbReference>
<dbReference type="Proteomes" id="UP000186309">
    <property type="component" value="Chromosome"/>
</dbReference>
<dbReference type="Pfam" id="PF00107">
    <property type="entry name" value="ADH_zinc_N"/>
    <property type="match status" value="1"/>
</dbReference>
<dbReference type="CDD" id="cd05276">
    <property type="entry name" value="p53_inducible_oxidoreductase"/>
    <property type="match status" value="1"/>
</dbReference>
<dbReference type="GO" id="GO:0070402">
    <property type="term" value="F:NADPH binding"/>
    <property type="evidence" value="ECO:0007669"/>
    <property type="project" value="TreeGrafter"/>
</dbReference>
<keyword evidence="2" id="KW-0560">Oxidoreductase</keyword>
<dbReference type="SUPFAM" id="SSF51735">
    <property type="entry name" value="NAD(P)-binding Rossmann-fold domains"/>
    <property type="match status" value="1"/>
</dbReference>
<dbReference type="OrthoDB" id="9787435at2"/>
<keyword evidence="1" id="KW-0521">NADP</keyword>